<keyword evidence="8" id="KW-0143">Chaperone</keyword>
<feature type="transmembrane region" description="Helical" evidence="10">
    <location>
        <begin position="85"/>
        <end position="108"/>
    </location>
</feature>
<dbReference type="InterPro" id="IPR001708">
    <property type="entry name" value="YidC/ALB3/OXA1/COX18"/>
</dbReference>
<sequence>MNIFAQIFGYLLGLIYGVVNDYGIAIILFTLITKSLLMPFTIKQLRSQKAMAAIQPKMKEIQEKYKDNKEKQNQMLVELYKEHKYNPLSGCLPLLIQFPIIIGLFTAMRQPGEYVFVNNPELLAKATEQTFLWIGNLSVPDLMSNIFSSGPVWFLALPGLMPIISSALTYFQMSSMNSATGGTDAVNNQMKIMQIIFPVMILFWGKTMSAGLILYWTVGSIFQIVQQYIMKRPAKGDVN</sequence>
<dbReference type="InterPro" id="IPR028055">
    <property type="entry name" value="YidC/Oxa/ALB_C"/>
</dbReference>
<evidence type="ECO:0000256" key="8">
    <source>
        <dbReference type="ARBA" id="ARBA00023186"/>
    </source>
</evidence>
<feature type="transmembrane region" description="Helical" evidence="10">
    <location>
        <begin position="152"/>
        <end position="171"/>
    </location>
</feature>
<dbReference type="NCBIfam" id="TIGR03592">
    <property type="entry name" value="yidC_oxa1_cterm"/>
    <property type="match status" value="1"/>
</dbReference>
<reference evidence="12 13" key="1">
    <citation type="submission" date="2023-04" db="EMBL/GenBank/DDBJ databases">
        <title>Fusibacter bizertensis strain WBS, isolated from littoral bottom sediments of the Arctic seas - biochemical and genomic analysis.</title>
        <authorList>
            <person name="Brioukhanov A.L."/>
        </authorList>
    </citation>
    <scope>NUCLEOTIDE SEQUENCE [LARGE SCALE GENOMIC DNA]</scope>
    <source>
        <strain evidence="12 13">WBS</strain>
    </source>
</reference>
<evidence type="ECO:0000256" key="6">
    <source>
        <dbReference type="ARBA" id="ARBA00022989"/>
    </source>
</evidence>
<feature type="domain" description="Membrane insertase YidC/Oxa/ALB C-terminal" evidence="11">
    <location>
        <begin position="22"/>
        <end position="232"/>
    </location>
</feature>
<dbReference type="PANTHER" id="PTHR12428:SF65">
    <property type="entry name" value="CYTOCHROME C OXIDASE ASSEMBLY PROTEIN COX18, MITOCHONDRIAL"/>
    <property type="match status" value="1"/>
</dbReference>
<dbReference type="CDD" id="cd20070">
    <property type="entry name" value="5TM_YidC_Alb3"/>
    <property type="match status" value="1"/>
</dbReference>
<keyword evidence="5" id="KW-0653">Protein transport</keyword>
<evidence type="ECO:0000313" key="12">
    <source>
        <dbReference type="EMBL" id="MDH8679177.1"/>
    </source>
</evidence>
<feature type="transmembrane region" description="Helical" evidence="10">
    <location>
        <begin position="192"/>
        <end position="216"/>
    </location>
</feature>
<evidence type="ECO:0000259" key="11">
    <source>
        <dbReference type="Pfam" id="PF02096"/>
    </source>
</evidence>
<evidence type="ECO:0000256" key="9">
    <source>
        <dbReference type="RuleBase" id="RU003945"/>
    </source>
</evidence>
<gene>
    <name evidence="12" type="ORF">QE109_13540</name>
</gene>
<accession>A0ABT6NFG6</accession>
<dbReference type="EMBL" id="JARYZI010000010">
    <property type="protein sequence ID" value="MDH8679177.1"/>
    <property type="molecule type" value="Genomic_DNA"/>
</dbReference>
<keyword evidence="3" id="KW-1003">Cell membrane</keyword>
<evidence type="ECO:0000256" key="2">
    <source>
        <dbReference type="ARBA" id="ARBA00022448"/>
    </source>
</evidence>
<keyword evidence="7 10" id="KW-0472">Membrane</keyword>
<proteinExistence type="inferred from homology"/>
<evidence type="ECO:0000256" key="10">
    <source>
        <dbReference type="SAM" id="Phobius"/>
    </source>
</evidence>
<organism evidence="12 13">
    <name type="scientific">Fusibacter bizertensis</name>
    <dbReference type="NCBI Taxonomy" id="1488331"/>
    <lineage>
        <taxon>Bacteria</taxon>
        <taxon>Bacillati</taxon>
        <taxon>Bacillota</taxon>
        <taxon>Clostridia</taxon>
        <taxon>Eubacteriales</taxon>
        <taxon>Eubacteriales Family XII. Incertae Sedis</taxon>
        <taxon>Fusibacter</taxon>
    </lineage>
</organism>
<dbReference type="PANTHER" id="PTHR12428">
    <property type="entry name" value="OXA1"/>
    <property type="match status" value="1"/>
</dbReference>
<keyword evidence="6 10" id="KW-1133">Transmembrane helix</keyword>
<evidence type="ECO:0000256" key="1">
    <source>
        <dbReference type="ARBA" id="ARBA00004651"/>
    </source>
</evidence>
<keyword evidence="13" id="KW-1185">Reference proteome</keyword>
<dbReference type="RefSeq" id="WP_281095074.1">
    <property type="nucleotide sequence ID" value="NZ_JARYZI010000010.1"/>
</dbReference>
<comment type="similarity">
    <text evidence="9">Belongs to the OXA1/ALB3/YidC family.</text>
</comment>
<dbReference type="InterPro" id="IPR047196">
    <property type="entry name" value="YidC_ALB_C"/>
</dbReference>
<comment type="caution">
    <text evidence="12">The sequence shown here is derived from an EMBL/GenBank/DDBJ whole genome shotgun (WGS) entry which is preliminary data.</text>
</comment>
<dbReference type="Pfam" id="PF02096">
    <property type="entry name" value="60KD_IMP"/>
    <property type="match status" value="1"/>
</dbReference>
<evidence type="ECO:0000256" key="4">
    <source>
        <dbReference type="ARBA" id="ARBA00022692"/>
    </source>
</evidence>
<evidence type="ECO:0000256" key="5">
    <source>
        <dbReference type="ARBA" id="ARBA00022927"/>
    </source>
</evidence>
<evidence type="ECO:0000256" key="7">
    <source>
        <dbReference type="ARBA" id="ARBA00023136"/>
    </source>
</evidence>
<dbReference type="Proteomes" id="UP001158045">
    <property type="component" value="Unassembled WGS sequence"/>
</dbReference>
<keyword evidence="2" id="KW-0813">Transport</keyword>
<comment type="subcellular location">
    <subcellularLocation>
        <location evidence="1">Cell membrane</location>
        <topology evidence="1">Multi-pass membrane protein</topology>
    </subcellularLocation>
    <subcellularLocation>
        <location evidence="9">Membrane</location>
        <topology evidence="9">Multi-pass membrane protein</topology>
    </subcellularLocation>
</comment>
<name>A0ABT6NFG6_9FIRM</name>
<evidence type="ECO:0000256" key="3">
    <source>
        <dbReference type="ARBA" id="ARBA00022475"/>
    </source>
</evidence>
<evidence type="ECO:0000313" key="13">
    <source>
        <dbReference type="Proteomes" id="UP001158045"/>
    </source>
</evidence>
<keyword evidence="4 9" id="KW-0812">Transmembrane</keyword>
<protein>
    <submittedName>
        <fullName evidence="12">YidC/Oxa1 family membrane protein insertase</fullName>
    </submittedName>
</protein>